<accession>A0A1G2DVD7</accession>
<evidence type="ECO:0000256" key="1">
    <source>
        <dbReference type="SAM" id="Phobius"/>
    </source>
</evidence>
<dbReference type="EMBL" id="MHLU01000156">
    <property type="protein sequence ID" value="OGZ16931.1"/>
    <property type="molecule type" value="Genomic_DNA"/>
</dbReference>
<keyword evidence="1" id="KW-0812">Transmembrane</keyword>
<evidence type="ECO:0000313" key="2">
    <source>
        <dbReference type="EMBL" id="OGZ16931.1"/>
    </source>
</evidence>
<reference evidence="2 3" key="1">
    <citation type="journal article" date="2016" name="Nat. Commun.">
        <title>Thousands of microbial genomes shed light on interconnected biogeochemical processes in an aquifer system.</title>
        <authorList>
            <person name="Anantharaman K."/>
            <person name="Brown C.T."/>
            <person name="Hug L.A."/>
            <person name="Sharon I."/>
            <person name="Castelle C.J."/>
            <person name="Probst A.J."/>
            <person name="Thomas B.C."/>
            <person name="Singh A."/>
            <person name="Wilkins M.J."/>
            <person name="Karaoz U."/>
            <person name="Brodie E.L."/>
            <person name="Williams K.H."/>
            <person name="Hubbard S.S."/>
            <person name="Banfield J.F."/>
        </authorList>
    </citation>
    <scope>NUCLEOTIDE SEQUENCE [LARGE SCALE GENOMIC DNA]</scope>
</reference>
<sequence length="221" mass="23979">MKTISEHKHKIVLIAVVVVLALLVLSVVVYYGGFTKAKRALINNERVITEAPLPRTFSETSTTEGRFVASSGEDISLTSGERVVIEDGVTLKESYVIAEQEARTWASDAKLVYIKSLGTVTTEGVSSGWEVVFGSDVQKSGYALAVIGGVVSEKKEVVSAAVGYELPQDWYDAVEAIRSIQTLPQFEQATISGLSFYYNEDGKRWGYAISSSNGTVSIPVR</sequence>
<proteinExistence type="predicted"/>
<keyword evidence="1" id="KW-0472">Membrane</keyword>
<comment type="caution">
    <text evidence="2">The sequence shown here is derived from an EMBL/GenBank/DDBJ whole genome shotgun (WGS) entry which is preliminary data.</text>
</comment>
<dbReference type="Proteomes" id="UP000178106">
    <property type="component" value="Unassembled WGS sequence"/>
</dbReference>
<organism evidence="2 3">
    <name type="scientific">Candidatus Lloydbacteria bacterium RIFOXYC12_FULL_46_25</name>
    <dbReference type="NCBI Taxonomy" id="1798670"/>
    <lineage>
        <taxon>Bacteria</taxon>
        <taxon>Candidatus Lloydiibacteriota</taxon>
    </lineage>
</organism>
<feature type="transmembrane region" description="Helical" evidence="1">
    <location>
        <begin position="12"/>
        <end position="33"/>
    </location>
</feature>
<keyword evidence="1" id="KW-1133">Transmembrane helix</keyword>
<evidence type="ECO:0000313" key="3">
    <source>
        <dbReference type="Proteomes" id="UP000178106"/>
    </source>
</evidence>
<name>A0A1G2DVD7_9BACT</name>
<protein>
    <submittedName>
        <fullName evidence="2">Uncharacterized protein</fullName>
    </submittedName>
</protein>
<dbReference type="AlphaFoldDB" id="A0A1G2DVD7"/>
<gene>
    <name evidence="2" type="ORF">A2494_04010</name>
</gene>